<name>A0AC35U7S4_9BILA</name>
<organism evidence="1 2">
    <name type="scientific">Rhabditophanes sp. KR3021</name>
    <dbReference type="NCBI Taxonomy" id="114890"/>
    <lineage>
        <taxon>Eukaryota</taxon>
        <taxon>Metazoa</taxon>
        <taxon>Ecdysozoa</taxon>
        <taxon>Nematoda</taxon>
        <taxon>Chromadorea</taxon>
        <taxon>Rhabditida</taxon>
        <taxon>Tylenchina</taxon>
        <taxon>Panagrolaimomorpha</taxon>
        <taxon>Strongyloidoidea</taxon>
        <taxon>Alloionematidae</taxon>
        <taxon>Rhabditophanes</taxon>
    </lineage>
</organism>
<dbReference type="Proteomes" id="UP000095286">
    <property type="component" value="Unplaced"/>
</dbReference>
<evidence type="ECO:0000313" key="1">
    <source>
        <dbReference type="Proteomes" id="UP000095286"/>
    </source>
</evidence>
<accession>A0AC35U7S4</accession>
<reference evidence="2" key="1">
    <citation type="submission" date="2016-11" db="UniProtKB">
        <authorList>
            <consortium name="WormBaseParasite"/>
        </authorList>
    </citation>
    <scope>IDENTIFICATION</scope>
    <source>
        <strain evidence="2">KR3021</strain>
    </source>
</reference>
<evidence type="ECO:0000313" key="2">
    <source>
        <dbReference type="WBParaSite" id="RSKR_0000813900.1"/>
    </source>
</evidence>
<protein>
    <submittedName>
        <fullName evidence="2">BPI1 domain-containing protein</fullName>
    </submittedName>
</protein>
<sequence length="206" mass="21755">MYTKLFAFLAVVAVAYASSCTDGTNNVIDIGDVSNGAYNAHFQNVVAQTYNSDGSPSCYKGAASLKLPGVLKLVSGTIVVKTSMNLINDANAKMTLKKDSFLIGKICDDGKSKNALIPSSDCSIDICSQSYETSICKLMETAGTHDLATLEKTLGFSATINLPALPSSINGIIKGQWQAGLDLINAGQTVADIKLPSNEKYISIEQ</sequence>
<proteinExistence type="predicted"/>
<dbReference type="WBParaSite" id="RSKR_0000813900.1">
    <property type="protein sequence ID" value="RSKR_0000813900.1"/>
    <property type="gene ID" value="RSKR_0000813900"/>
</dbReference>